<dbReference type="Pfam" id="PF01915">
    <property type="entry name" value="Glyco_hydro_3_C"/>
    <property type="match status" value="1"/>
</dbReference>
<protein>
    <recommendedName>
        <fullName evidence="4">Exo-alpha-(1-&gt;6)-L-arabinopyranosidase</fullName>
    </recommendedName>
</protein>
<dbReference type="InterPro" id="IPR026891">
    <property type="entry name" value="Fn3-like"/>
</dbReference>
<dbReference type="GO" id="GO:0009251">
    <property type="term" value="P:glucan catabolic process"/>
    <property type="evidence" value="ECO:0007669"/>
    <property type="project" value="TreeGrafter"/>
</dbReference>
<dbReference type="Gene3D" id="2.60.40.10">
    <property type="entry name" value="Immunoglobulins"/>
    <property type="match status" value="1"/>
</dbReference>
<feature type="region of interest" description="Disordered" evidence="5">
    <location>
        <begin position="626"/>
        <end position="645"/>
    </location>
</feature>
<dbReference type="RefSeq" id="WP_013424552.1">
    <property type="nucleotide sequence ID" value="NC_014666.1"/>
</dbReference>
<dbReference type="Gene3D" id="3.40.50.1700">
    <property type="entry name" value="Glycoside hydrolase family 3 C-terminal domain"/>
    <property type="match status" value="1"/>
</dbReference>
<dbReference type="AlphaFoldDB" id="E3IXX9"/>
<dbReference type="OrthoDB" id="9803863at2"/>
<dbReference type="SUPFAM" id="SSF52279">
    <property type="entry name" value="Beta-D-glucan exohydrolase, C-terminal domain"/>
    <property type="match status" value="1"/>
</dbReference>
<dbReference type="KEGG" id="fri:FraEuI1c_3425"/>
<dbReference type="HOGENOM" id="CLU_004542_5_1_11"/>
<dbReference type="CAZy" id="GH3">
    <property type="family name" value="Glycoside Hydrolase Family 3"/>
</dbReference>
<organism evidence="7 8">
    <name type="scientific">Pseudofrankia inefficax (strain DSM 45817 / CECT 9037 / DDB 130130 / EuI1c)</name>
    <name type="common">Frankia inefficax</name>
    <dbReference type="NCBI Taxonomy" id="298654"/>
    <lineage>
        <taxon>Bacteria</taxon>
        <taxon>Bacillati</taxon>
        <taxon>Actinomycetota</taxon>
        <taxon>Actinomycetes</taxon>
        <taxon>Frankiales</taxon>
        <taxon>Frankiaceae</taxon>
        <taxon>Pseudofrankia</taxon>
    </lineage>
</organism>
<gene>
    <name evidence="7" type="ordered locus">FraEuI1c_3425</name>
</gene>
<keyword evidence="2 7" id="KW-0378">Hydrolase</keyword>
<dbReference type="Proteomes" id="UP000002484">
    <property type="component" value="Chromosome"/>
</dbReference>
<accession>E3IXX9</accession>
<dbReference type="Gene3D" id="3.20.20.300">
    <property type="entry name" value="Glycoside hydrolase, family 3, N-terminal domain"/>
    <property type="match status" value="1"/>
</dbReference>
<dbReference type="Pfam" id="PF14310">
    <property type="entry name" value="Fn3-like"/>
    <property type="match status" value="1"/>
</dbReference>
<reference evidence="7 8" key="1">
    <citation type="submission" date="2010-10" db="EMBL/GenBank/DDBJ databases">
        <title>Complete sequence of Frankia sp. EuI1c.</title>
        <authorList>
            <consortium name="US DOE Joint Genome Institute"/>
            <person name="Lucas S."/>
            <person name="Copeland A."/>
            <person name="Lapidus A."/>
            <person name="Cheng J.-F."/>
            <person name="Bruce D."/>
            <person name="Goodwin L."/>
            <person name="Pitluck S."/>
            <person name="Chertkov O."/>
            <person name="Detter J.C."/>
            <person name="Han C."/>
            <person name="Tapia R."/>
            <person name="Land M."/>
            <person name="Hauser L."/>
            <person name="Jeffries C."/>
            <person name="Kyrpides N."/>
            <person name="Ivanova N."/>
            <person name="Mikhailova N."/>
            <person name="Beauchemin N."/>
            <person name="Sen A."/>
            <person name="Sur S.A."/>
            <person name="Gtari M."/>
            <person name="Wall L."/>
            <person name="Tisa L."/>
            <person name="Woyke T."/>
        </authorList>
    </citation>
    <scope>NUCLEOTIDE SEQUENCE [LARGE SCALE GENOMIC DNA]</scope>
    <source>
        <strain evidence="8">DSM 45817 / CECT 9037 / EuI1c</strain>
    </source>
</reference>
<dbReference type="InterPro" id="IPR002772">
    <property type="entry name" value="Glyco_hydro_3_C"/>
</dbReference>
<dbReference type="InterPro" id="IPR036962">
    <property type="entry name" value="Glyco_hydro_3_N_sf"/>
</dbReference>
<comment type="similarity">
    <text evidence="1">Belongs to the glycosyl hydrolase 3 family.</text>
</comment>
<dbReference type="STRING" id="298654.FraEuI1c_3425"/>
<dbReference type="PANTHER" id="PTHR30620:SF123">
    <property type="entry name" value="BETA-XYLOSIDASE"/>
    <property type="match status" value="1"/>
</dbReference>
<dbReference type="InParanoid" id="E3IXX9"/>
<dbReference type="InterPro" id="IPR036881">
    <property type="entry name" value="Glyco_hydro_3_C_sf"/>
</dbReference>
<dbReference type="SUPFAM" id="SSF51445">
    <property type="entry name" value="(Trans)glycosidases"/>
    <property type="match status" value="1"/>
</dbReference>
<dbReference type="eggNOG" id="COG1472">
    <property type="taxonomic scope" value="Bacteria"/>
</dbReference>
<dbReference type="PRINTS" id="PR00133">
    <property type="entry name" value="GLHYDRLASE3"/>
</dbReference>
<name>E3IXX9_PSEI1</name>
<dbReference type="InterPro" id="IPR051915">
    <property type="entry name" value="Cellulose_Degrad_GH3"/>
</dbReference>
<evidence type="ECO:0000256" key="4">
    <source>
        <dbReference type="ARBA" id="ARBA00074219"/>
    </source>
</evidence>
<proteinExistence type="inferred from homology"/>
<comment type="function">
    <text evidence="3">Catalyzes the hydrolysis of a non-reducing terminal alpha-L-arabinopyranosidic linkage in ginsenoside Rb2 (alpha-L-arabinopyranosyl-(1-&gt;6)-alpha-D-glucopyranosyl) to release alpha-D-glucopyranosyl (Rd). It is not able to hydrolyze alpha-L-arabinofuranosyl-(1-&gt;6)-alpha-D-glucopyranosyl (Rc).</text>
</comment>
<feature type="domain" description="Fibronectin type III-like" evidence="6">
    <location>
        <begin position="709"/>
        <end position="778"/>
    </location>
</feature>
<dbReference type="EMBL" id="CP002299">
    <property type="protein sequence ID" value="ADP81434.1"/>
    <property type="molecule type" value="Genomic_DNA"/>
</dbReference>
<dbReference type="GO" id="GO:0008422">
    <property type="term" value="F:beta-glucosidase activity"/>
    <property type="evidence" value="ECO:0007669"/>
    <property type="project" value="UniProtKB-ARBA"/>
</dbReference>
<dbReference type="SMART" id="SM01217">
    <property type="entry name" value="Fn3_like"/>
    <property type="match status" value="1"/>
</dbReference>
<evidence type="ECO:0000256" key="3">
    <source>
        <dbReference type="ARBA" id="ARBA00058905"/>
    </source>
</evidence>
<dbReference type="InterPro" id="IPR013783">
    <property type="entry name" value="Ig-like_fold"/>
</dbReference>
<evidence type="ECO:0000259" key="6">
    <source>
        <dbReference type="SMART" id="SM01217"/>
    </source>
</evidence>
<evidence type="ECO:0000256" key="2">
    <source>
        <dbReference type="ARBA" id="ARBA00022801"/>
    </source>
</evidence>
<dbReference type="Pfam" id="PF00933">
    <property type="entry name" value="Glyco_hydro_3"/>
    <property type="match status" value="1"/>
</dbReference>
<evidence type="ECO:0000313" key="7">
    <source>
        <dbReference type="EMBL" id="ADP81434.1"/>
    </source>
</evidence>
<evidence type="ECO:0000313" key="8">
    <source>
        <dbReference type="Proteomes" id="UP000002484"/>
    </source>
</evidence>
<evidence type="ECO:0000256" key="1">
    <source>
        <dbReference type="ARBA" id="ARBA00005336"/>
    </source>
</evidence>
<dbReference type="InterPro" id="IPR017853">
    <property type="entry name" value="GH"/>
</dbReference>
<dbReference type="FunFam" id="2.60.40.10:FF:000495">
    <property type="entry name" value="Periplasmic beta-glucosidase"/>
    <property type="match status" value="1"/>
</dbReference>
<keyword evidence="8" id="KW-1185">Reference proteome</keyword>
<dbReference type="InterPro" id="IPR001764">
    <property type="entry name" value="Glyco_hydro_3_N"/>
</dbReference>
<evidence type="ECO:0000256" key="5">
    <source>
        <dbReference type="SAM" id="MobiDB-lite"/>
    </source>
</evidence>
<sequence>MTSETAASPESRADDLLRTMTVEEKAQQVTGLLSAGLLGLNGVIEAVAGRVMGDGIGQIGMLGMFGQRPPQLAQMANQIQRYLVTQTRLGIPAMLHIEALNGPLAAGFPVYPTAIGLAATWNPDGVEQMAAITGRQVRAVGHGQVFSPVMDVARDARWGRVHETYGEEPYLVSALSVAFTRGLQGAGPRDGVIATGKHFLGYGVSEAGQNMAKTVLGRRELYEVYARPFEAAIQLAGLRSVMNSYSSIDGVPVGASREILTDLLRERLGFTGTVVSDYDTVGHLFSRVGVARDATDAGRLALAAGIDVELPNPFGYGRTLAEAVRQGVVPVEQLDQAVWRVLRDKFAAGLFDAPYVDEDPVVISALAGEGGEPGGLAHRLAQQSVTLLTNDGRLPLSRDLTRIAVVGPHADGLSVAFPPYTIPAALDMLGARFRGERANIPGTEGMTIETTPEAVELMRRDLSGVLSLSIDDYIRENYGSVSLADAVRAAVPGAKVTVAAGCGVLDEEPADIAAAVAAAQDAEVVILALGGRAGWFVPRITEGEGCDTADIDLPANQVALVRAVVGTGTPAVGVVYTGRPMALTAIADELPAIVYGYYGGQHASTAMAEVLFGDVNPSGKLPVSIPRHSGQVPVYSGQPTGTGYRRTDRDAHQDYLDLPSRPLFPFGHGLSYTAFEYSDLVVSPDEVDATGSVTLTLTLRNSGDRSGTEIVQFYLSDRATGVTRPAQELVGFARVDLGPGETAEVGCTVELAQLAYLGLDGRLQVEPGPIEVLVGASSDDSRLRGRFEVVGETAVLEHRSAFLSAATVRQVAAVPEPVSP</sequence>
<dbReference type="PANTHER" id="PTHR30620">
    <property type="entry name" value="PERIPLASMIC BETA-GLUCOSIDASE-RELATED"/>
    <property type="match status" value="1"/>
</dbReference>